<dbReference type="SUPFAM" id="SSF88659">
    <property type="entry name" value="Sigma3 and sigma4 domains of RNA polymerase sigma factors"/>
    <property type="match status" value="1"/>
</dbReference>
<evidence type="ECO:0000313" key="7">
    <source>
        <dbReference type="Proteomes" id="UP001223520"/>
    </source>
</evidence>
<dbReference type="InterPro" id="IPR013324">
    <property type="entry name" value="RNA_pol_sigma_r3/r4-like"/>
</dbReference>
<name>A0AAJ6NUT3_9CYAN</name>
<evidence type="ECO:0000256" key="3">
    <source>
        <dbReference type="ARBA" id="ARBA00023125"/>
    </source>
</evidence>
<dbReference type="NCBIfam" id="TIGR02937">
    <property type="entry name" value="sigma70-ECF"/>
    <property type="match status" value="1"/>
</dbReference>
<evidence type="ECO:0000256" key="2">
    <source>
        <dbReference type="ARBA" id="ARBA00023082"/>
    </source>
</evidence>
<evidence type="ECO:0000256" key="4">
    <source>
        <dbReference type="ARBA" id="ARBA00023163"/>
    </source>
</evidence>
<protein>
    <submittedName>
        <fullName evidence="6">Sigma-70 family RNA polymerase sigma factor</fullName>
    </submittedName>
</protein>
<dbReference type="RefSeq" id="WP_281484052.1">
    <property type="nucleotide sequence ID" value="NZ_CP124543.1"/>
</dbReference>
<keyword evidence="4" id="KW-0804">Transcription</keyword>
<evidence type="ECO:0000256" key="1">
    <source>
        <dbReference type="ARBA" id="ARBA00023015"/>
    </source>
</evidence>
<dbReference type="InterPro" id="IPR014284">
    <property type="entry name" value="RNA_pol_sigma-70_dom"/>
</dbReference>
<keyword evidence="1" id="KW-0805">Transcription regulation</keyword>
<sequence>MQPRQNIIEIFSTFVQFDGDRFSHWAIESRLHRSIKSCLSHTPKETSEIFWVLYWYKFWQVSETKLLAKQHLAAYLQEPCYWTSQKTATSFVSTQYKLSDCFQIAIAQVDRVLKGFNPEQGNTLKNYAGIIFGSAIRETLRQRREVDICTDWGLLRKISQKRLQESLQNAGLSSDTIVNYVLAWNCFKTLYVPTKASNSRQLSRPDHETWEAIAQAYNSQSPQQVNPQTLEKWLLSIAKAARKYLYPTPNSLNVSKGGDDSWELLDNLPGTEQQSLIHQLVTQEEEQTRNSQKADINKLLVEAIAQLELQVQQILQLYYAQQLNQDTIAKQLDMKQYTVSRRLTKARETLLRSLANWSQDTLHIAVTSDLLTSMSNVMEEWLHNYYSVSPH</sequence>
<feature type="domain" description="RNA polymerase sigma factor 70 region 4 type 2" evidence="5">
    <location>
        <begin position="299"/>
        <end position="350"/>
    </location>
</feature>
<keyword evidence="2" id="KW-0731">Sigma factor</keyword>
<dbReference type="InterPro" id="IPR013249">
    <property type="entry name" value="RNA_pol_sigma70_r4_t2"/>
</dbReference>
<dbReference type="GO" id="GO:0006352">
    <property type="term" value="P:DNA-templated transcription initiation"/>
    <property type="evidence" value="ECO:0007669"/>
    <property type="project" value="InterPro"/>
</dbReference>
<gene>
    <name evidence="6" type="ORF">QI031_04695</name>
</gene>
<dbReference type="GO" id="GO:0003677">
    <property type="term" value="F:DNA binding"/>
    <property type="evidence" value="ECO:0007669"/>
    <property type="project" value="UniProtKB-KW"/>
</dbReference>
<dbReference type="KEGG" id="hbq:QI031_04695"/>
<dbReference type="Pfam" id="PF08281">
    <property type="entry name" value="Sigma70_r4_2"/>
    <property type="match status" value="1"/>
</dbReference>
<accession>A0AAJ6NUT3</accession>
<proteinExistence type="predicted"/>
<dbReference type="AlphaFoldDB" id="A0AAJ6NUT3"/>
<dbReference type="PANTHER" id="PTHR30385:SF7">
    <property type="entry name" value="RNA POLYMERASE SIGMA FACTOR FLIA"/>
    <property type="match status" value="1"/>
</dbReference>
<evidence type="ECO:0000313" key="6">
    <source>
        <dbReference type="EMBL" id="WGV26808.1"/>
    </source>
</evidence>
<dbReference type="Proteomes" id="UP001223520">
    <property type="component" value="Chromosome"/>
</dbReference>
<dbReference type="EMBL" id="CP124543">
    <property type="protein sequence ID" value="WGV26808.1"/>
    <property type="molecule type" value="Genomic_DNA"/>
</dbReference>
<evidence type="ECO:0000259" key="5">
    <source>
        <dbReference type="Pfam" id="PF08281"/>
    </source>
</evidence>
<dbReference type="Gene3D" id="1.10.10.60">
    <property type="entry name" value="Homeodomain-like"/>
    <property type="match status" value="1"/>
</dbReference>
<keyword evidence="7" id="KW-1185">Reference proteome</keyword>
<reference evidence="6 7" key="1">
    <citation type="journal article" date="2023" name="Limnol Oceanogr Lett">
        <title>Environmental adaptations by the intertidal Antarctic cyanobacterium Halotia branconii CENA392 as revealed using long-read genome sequencing.</title>
        <authorList>
            <person name="Dextro R.B."/>
            <person name="Delbaje E."/>
            <person name="Freitas P.N.N."/>
            <person name="Geraldes V."/>
            <person name="Pinto E."/>
            <person name="Long P.F."/>
            <person name="Fiore M.F."/>
        </authorList>
    </citation>
    <scope>NUCLEOTIDE SEQUENCE [LARGE SCALE GENOMIC DNA]</scope>
    <source>
        <strain evidence="6 7">CENA392</strain>
    </source>
</reference>
<dbReference type="PANTHER" id="PTHR30385">
    <property type="entry name" value="SIGMA FACTOR F FLAGELLAR"/>
    <property type="match status" value="1"/>
</dbReference>
<organism evidence="6 7">
    <name type="scientific">Halotia branconii CENA392</name>
    <dbReference type="NCBI Taxonomy" id="1539056"/>
    <lineage>
        <taxon>Bacteria</taxon>
        <taxon>Bacillati</taxon>
        <taxon>Cyanobacteriota</taxon>
        <taxon>Cyanophyceae</taxon>
        <taxon>Nostocales</taxon>
        <taxon>Nodulariaceae</taxon>
        <taxon>Halotia</taxon>
    </lineage>
</organism>
<keyword evidence="3" id="KW-0238">DNA-binding</keyword>
<dbReference type="GO" id="GO:0016987">
    <property type="term" value="F:sigma factor activity"/>
    <property type="evidence" value="ECO:0007669"/>
    <property type="project" value="UniProtKB-KW"/>
</dbReference>